<organism evidence="4 5">
    <name type="scientific">Cytobacillus mangrovibacter</name>
    <dbReference type="NCBI Taxonomy" id="3299024"/>
    <lineage>
        <taxon>Bacteria</taxon>
        <taxon>Bacillati</taxon>
        <taxon>Bacillota</taxon>
        <taxon>Bacilli</taxon>
        <taxon>Bacillales</taxon>
        <taxon>Bacillaceae</taxon>
        <taxon>Cytobacillus</taxon>
    </lineage>
</organism>
<evidence type="ECO:0000256" key="1">
    <source>
        <dbReference type="ARBA" id="ARBA00004241"/>
    </source>
</evidence>
<proteinExistence type="predicted"/>
<keyword evidence="2" id="KW-0178">Competence</keyword>
<dbReference type="RefSeq" id="WP_389219456.1">
    <property type="nucleotide sequence ID" value="NZ_JBIACJ010000005.1"/>
</dbReference>
<dbReference type="PROSITE" id="PS00409">
    <property type="entry name" value="PROKAR_NTER_METHYL"/>
    <property type="match status" value="1"/>
</dbReference>
<dbReference type="EMBL" id="JBIACJ010000005">
    <property type="protein sequence ID" value="MFE8696894.1"/>
    <property type="molecule type" value="Genomic_DNA"/>
</dbReference>
<evidence type="ECO:0000256" key="3">
    <source>
        <dbReference type="SAM" id="Phobius"/>
    </source>
</evidence>
<dbReference type="InterPro" id="IPR012902">
    <property type="entry name" value="N_methyl_site"/>
</dbReference>
<protein>
    <submittedName>
        <fullName evidence="4">Prepilin-type N-terminal cleavage/methylation domain-containing protein</fullName>
    </submittedName>
</protein>
<comment type="caution">
    <text evidence="4">The sequence shown here is derived from an EMBL/GenBank/DDBJ whole genome shotgun (WGS) entry which is preliminary data.</text>
</comment>
<feature type="transmembrane region" description="Helical" evidence="3">
    <location>
        <begin position="12"/>
        <end position="36"/>
    </location>
</feature>
<accession>A0ABW6JZG0</accession>
<evidence type="ECO:0000256" key="2">
    <source>
        <dbReference type="ARBA" id="ARBA00023287"/>
    </source>
</evidence>
<dbReference type="Proteomes" id="UP001601058">
    <property type="component" value="Unassembled WGS sequence"/>
</dbReference>
<evidence type="ECO:0000313" key="5">
    <source>
        <dbReference type="Proteomes" id="UP001601058"/>
    </source>
</evidence>
<dbReference type="NCBIfam" id="TIGR02532">
    <property type="entry name" value="IV_pilin_GFxxxE"/>
    <property type="match status" value="1"/>
</dbReference>
<name>A0ABW6JZG0_9BACI</name>
<gene>
    <name evidence="4" type="ORF">ACFYKT_11170</name>
</gene>
<keyword evidence="5" id="KW-1185">Reference proteome</keyword>
<keyword evidence="3" id="KW-0812">Transmembrane</keyword>
<comment type="subcellular location">
    <subcellularLocation>
        <location evidence="1">Cell surface</location>
    </subcellularLocation>
</comment>
<evidence type="ECO:0000313" key="4">
    <source>
        <dbReference type="EMBL" id="MFE8696894.1"/>
    </source>
</evidence>
<keyword evidence="3" id="KW-0472">Membrane</keyword>
<sequence>MKFKKVLSSSKGLTLIEVLLSLTILGIILMGSMKFFSQAYSYTNMNQKKTAAINVARNALMYIEKDNFIVIRDTFENKTDEELSIYICKDKYSKFWKEDDIDSSCNPIKINNVEYKVMIRADKDELDKVNYNEIRSYYFPLTAYVTWTINGKENSTVLEGAIKSEDIR</sequence>
<dbReference type="Pfam" id="PF07963">
    <property type="entry name" value="N_methyl"/>
    <property type="match status" value="1"/>
</dbReference>
<keyword evidence="3" id="KW-1133">Transmembrane helix</keyword>
<reference evidence="4 5" key="1">
    <citation type="submission" date="2024-08" db="EMBL/GenBank/DDBJ databases">
        <title>Two novel Cytobacillus novel species.</title>
        <authorList>
            <person name="Liu G."/>
        </authorList>
    </citation>
    <scope>NUCLEOTIDE SEQUENCE [LARGE SCALE GENOMIC DNA]</scope>
    <source>
        <strain evidence="4 5">FJAT-53684</strain>
    </source>
</reference>